<reference evidence="1" key="1">
    <citation type="submission" date="2017-07" db="EMBL/GenBank/DDBJ databases">
        <title>Taro Niue Genome Assembly and Annotation.</title>
        <authorList>
            <person name="Atibalentja N."/>
            <person name="Keating K."/>
            <person name="Fields C.J."/>
        </authorList>
    </citation>
    <scope>NUCLEOTIDE SEQUENCE</scope>
    <source>
        <strain evidence="1">Niue_2</strain>
        <tissue evidence="1">Leaf</tissue>
    </source>
</reference>
<name>A0A843XN19_COLES</name>
<proteinExistence type="predicted"/>
<protein>
    <submittedName>
        <fullName evidence="1">Uncharacterized protein</fullName>
    </submittedName>
</protein>
<dbReference type="EMBL" id="NMUH01009940">
    <property type="protein sequence ID" value="MQM20562.1"/>
    <property type="molecule type" value="Genomic_DNA"/>
</dbReference>
<comment type="caution">
    <text evidence="1">The sequence shown here is derived from an EMBL/GenBank/DDBJ whole genome shotgun (WGS) entry which is preliminary data.</text>
</comment>
<evidence type="ECO:0000313" key="1">
    <source>
        <dbReference type="EMBL" id="MQM20562.1"/>
    </source>
</evidence>
<evidence type="ECO:0000313" key="2">
    <source>
        <dbReference type="Proteomes" id="UP000652761"/>
    </source>
</evidence>
<accession>A0A843XN19</accession>
<gene>
    <name evidence="1" type="ORF">Taro_053585</name>
</gene>
<dbReference type="Proteomes" id="UP000652761">
    <property type="component" value="Unassembled WGS sequence"/>
</dbReference>
<dbReference type="AlphaFoldDB" id="A0A843XN19"/>
<keyword evidence="2" id="KW-1185">Reference proteome</keyword>
<organism evidence="1 2">
    <name type="scientific">Colocasia esculenta</name>
    <name type="common">Wild taro</name>
    <name type="synonym">Arum esculentum</name>
    <dbReference type="NCBI Taxonomy" id="4460"/>
    <lineage>
        <taxon>Eukaryota</taxon>
        <taxon>Viridiplantae</taxon>
        <taxon>Streptophyta</taxon>
        <taxon>Embryophyta</taxon>
        <taxon>Tracheophyta</taxon>
        <taxon>Spermatophyta</taxon>
        <taxon>Magnoliopsida</taxon>
        <taxon>Liliopsida</taxon>
        <taxon>Araceae</taxon>
        <taxon>Aroideae</taxon>
        <taxon>Colocasieae</taxon>
        <taxon>Colocasia</taxon>
    </lineage>
</organism>
<sequence>MPDVIPGIASVTRGTGFRLAWDRGDAFKGGGCCGVPDGGFSGDLDFRRSVQRGNHARTMLGVWACRRRGGFGVLWHLLLVLADFGVVM</sequence>